<feature type="transmembrane region" description="Helical" evidence="6">
    <location>
        <begin position="87"/>
        <end position="104"/>
    </location>
</feature>
<dbReference type="InterPro" id="IPR023271">
    <property type="entry name" value="Aquaporin-like"/>
</dbReference>
<accession>A0A7W6D3Y6</accession>
<feature type="transmembrane region" description="Helical" evidence="6">
    <location>
        <begin position="183"/>
        <end position="202"/>
    </location>
</feature>
<evidence type="ECO:0000256" key="4">
    <source>
        <dbReference type="ARBA" id="ARBA00023136"/>
    </source>
</evidence>
<feature type="transmembrane region" description="Helical" evidence="6">
    <location>
        <begin position="252"/>
        <end position="271"/>
    </location>
</feature>
<dbReference type="PANTHER" id="PTHR30520:SF2">
    <property type="entry name" value="INNER MEMBRANE PROTEIN YFDC"/>
    <property type="match status" value="1"/>
</dbReference>
<evidence type="ECO:0000313" key="8">
    <source>
        <dbReference type="Proteomes" id="UP000528964"/>
    </source>
</evidence>
<gene>
    <name evidence="7" type="ORF">GGR24_001390</name>
</gene>
<dbReference type="RefSeq" id="WP_183394617.1">
    <property type="nucleotide sequence ID" value="NZ_JACIDR010000002.1"/>
</dbReference>
<keyword evidence="4 6" id="KW-0472">Membrane</keyword>
<dbReference type="PANTHER" id="PTHR30520">
    <property type="entry name" value="FORMATE TRANSPORTER-RELATED"/>
    <property type="match status" value="1"/>
</dbReference>
<sequence>MSTPDEDQPDGSADQALSRTEQERVQEGAAPRAVLVHEIIRREGEDELLRPVSALALSGLAAGLSMGFSFLAQAFMMAELPDPNGRALLAPLGYCVGFLIVVMGRQQLFTESTLTALLPLLYRRDLATMTLTIRLWAIVLAANLLGTMLFALAIAGTDVADAQQRSALTELALKTIEGSFGGTLVKAIFAGWLIALMVWLLPAAGSAKILIIVVLTYVVALGGFAHVVAGSAEAAFLVVSGEAGPGDYLVKFLLPTLIGNTIGGVALVAMLNHGSVSAELATTPGASG</sequence>
<evidence type="ECO:0000256" key="3">
    <source>
        <dbReference type="ARBA" id="ARBA00022989"/>
    </source>
</evidence>
<organism evidence="7 8">
    <name type="scientific">Hansschlegelia beijingensis</name>
    <dbReference type="NCBI Taxonomy" id="1133344"/>
    <lineage>
        <taxon>Bacteria</taxon>
        <taxon>Pseudomonadati</taxon>
        <taxon>Pseudomonadota</taxon>
        <taxon>Alphaproteobacteria</taxon>
        <taxon>Hyphomicrobiales</taxon>
        <taxon>Methylopilaceae</taxon>
        <taxon>Hansschlegelia</taxon>
    </lineage>
</organism>
<keyword evidence="2 6" id="KW-0812">Transmembrane</keyword>
<feature type="transmembrane region" description="Helical" evidence="6">
    <location>
        <begin position="52"/>
        <end position="75"/>
    </location>
</feature>
<dbReference type="Gene3D" id="1.20.1080.10">
    <property type="entry name" value="Glycerol uptake facilitator protein"/>
    <property type="match status" value="1"/>
</dbReference>
<dbReference type="AlphaFoldDB" id="A0A7W6D3Y6"/>
<dbReference type="Pfam" id="PF01226">
    <property type="entry name" value="Form_Nir_trans"/>
    <property type="match status" value="1"/>
</dbReference>
<keyword evidence="3 6" id="KW-1133">Transmembrane helix</keyword>
<dbReference type="EMBL" id="JACIDR010000002">
    <property type="protein sequence ID" value="MBB3972733.1"/>
    <property type="molecule type" value="Genomic_DNA"/>
</dbReference>
<dbReference type="GO" id="GO:0015499">
    <property type="term" value="F:formate transmembrane transporter activity"/>
    <property type="evidence" value="ECO:0007669"/>
    <property type="project" value="TreeGrafter"/>
</dbReference>
<reference evidence="7 8" key="1">
    <citation type="submission" date="2020-08" db="EMBL/GenBank/DDBJ databases">
        <title>Genomic Encyclopedia of Type Strains, Phase IV (KMG-IV): sequencing the most valuable type-strain genomes for metagenomic binning, comparative biology and taxonomic classification.</title>
        <authorList>
            <person name="Goeker M."/>
        </authorList>
    </citation>
    <scope>NUCLEOTIDE SEQUENCE [LARGE SCALE GENOMIC DNA]</scope>
    <source>
        <strain evidence="7 8">DSM 25481</strain>
    </source>
</reference>
<keyword evidence="8" id="KW-1185">Reference proteome</keyword>
<feature type="region of interest" description="Disordered" evidence="5">
    <location>
        <begin position="1"/>
        <end position="29"/>
    </location>
</feature>
<evidence type="ECO:0000256" key="2">
    <source>
        <dbReference type="ARBA" id="ARBA00022692"/>
    </source>
</evidence>
<comment type="caution">
    <text evidence="7">The sequence shown here is derived from an EMBL/GenBank/DDBJ whole genome shotgun (WGS) entry which is preliminary data.</text>
</comment>
<comment type="subcellular location">
    <subcellularLocation>
        <location evidence="1">Membrane</location>
        <topology evidence="1">Multi-pass membrane protein</topology>
    </subcellularLocation>
</comment>
<evidence type="ECO:0000256" key="5">
    <source>
        <dbReference type="SAM" id="MobiDB-lite"/>
    </source>
</evidence>
<name>A0A7W6D3Y6_9HYPH</name>
<evidence type="ECO:0000256" key="1">
    <source>
        <dbReference type="ARBA" id="ARBA00004141"/>
    </source>
</evidence>
<evidence type="ECO:0000256" key="6">
    <source>
        <dbReference type="SAM" id="Phobius"/>
    </source>
</evidence>
<feature type="transmembrane region" description="Helical" evidence="6">
    <location>
        <begin position="209"/>
        <end position="232"/>
    </location>
</feature>
<feature type="transmembrane region" description="Helical" evidence="6">
    <location>
        <begin position="133"/>
        <end position="155"/>
    </location>
</feature>
<dbReference type="InterPro" id="IPR000292">
    <property type="entry name" value="For/NO2_transpt"/>
</dbReference>
<protein>
    <submittedName>
        <fullName evidence="7">Formate/nitrite transporter FocA (FNT family)</fullName>
    </submittedName>
</protein>
<proteinExistence type="predicted"/>
<evidence type="ECO:0000313" key="7">
    <source>
        <dbReference type="EMBL" id="MBB3972733.1"/>
    </source>
</evidence>
<dbReference type="GO" id="GO:0005886">
    <property type="term" value="C:plasma membrane"/>
    <property type="evidence" value="ECO:0007669"/>
    <property type="project" value="TreeGrafter"/>
</dbReference>
<dbReference type="Proteomes" id="UP000528964">
    <property type="component" value="Unassembled WGS sequence"/>
</dbReference>